<feature type="region of interest" description="Disordered" evidence="1">
    <location>
        <begin position="87"/>
        <end position="142"/>
    </location>
</feature>
<dbReference type="Proteomes" id="UP000734854">
    <property type="component" value="Unassembled WGS sequence"/>
</dbReference>
<feature type="compositionally biased region" description="Basic and acidic residues" evidence="1">
    <location>
        <begin position="210"/>
        <end position="227"/>
    </location>
</feature>
<feature type="region of interest" description="Disordered" evidence="1">
    <location>
        <begin position="154"/>
        <end position="261"/>
    </location>
</feature>
<feature type="compositionally biased region" description="Basic and acidic residues" evidence="1">
    <location>
        <begin position="185"/>
        <end position="194"/>
    </location>
</feature>
<evidence type="ECO:0000313" key="3">
    <source>
        <dbReference type="Proteomes" id="UP000734854"/>
    </source>
</evidence>
<feature type="compositionally biased region" description="Basic and acidic residues" evidence="1">
    <location>
        <begin position="154"/>
        <end position="168"/>
    </location>
</feature>
<reference evidence="2 3" key="1">
    <citation type="submission" date="2020-08" db="EMBL/GenBank/DDBJ databases">
        <title>Plant Genome Project.</title>
        <authorList>
            <person name="Zhang R.-G."/>
        </authorList>
    </citation>
    <scope>NUCLEOTIDE SEQUENCE [LARGE SCALE GENOMIC DNA]</scope>
    <source>
        <tissue evidence="2">Rhizome</tissue>
    </source>
</reference>
<organism evidence="2 3">
    <name type="scientific">Zingiber officinale</name>
    <name type="common">Ginger</name>
    <name type="synonym">Amomum zingiber</name>
    <dbReference type="NCBI Taxonomy" id="94328"/>
    <lineage>
        <taxon>Eukaryota</taxon>
        <taxon>Viridiplantae</taxon>
        <taxon>Streptophyta</taxon>
        <taxon>Embryophyta</taxon>
        <taxon>Tracheophyta</taxon>
        <taxon>Spermatophyta</taxon>
        <taxon>Magnoliopsida</taxon>
        <taxon>Liliopsida</taxon>
        <taxon>Zingiberales</taxon>
        <taxon>Zingiberaceae</taxon>
        <taxon>Zingiber</taxon>
    </lineage>
</organism>
<dbReference type="PANTHER" id="PTHR34684">
    <property type="entry name" value="OS08G0192200 PROTEIN"/>
    <property type="match status" value="1"/>
</dbReference>
<dbReference type="PANTHER" id="PTHR34684:SF1">
    <property type="entry name" value="OS08G0192200 PROTEIN"/>
    <property type="match status" value="1"/>
</dbReference>
<dbReference type="AlphaFoldDB" id="A0A8J5HAW6"/>
<evidence type="ECO:0000256" key="1">
    <source>
        <dbReference type="SAM" id="MobiDB-lite"/>
    </source>
</evidence>
<protein>
    <submittedName>
        <fullName evidence="2">Uncharacterized protein</fullName>
    </submittedName>
</protein>
<keyword evidence="3" id="KW-1185">Reference proteome</keyword>
<name>A0A8J5HAW6_ZINOF</name>
<gene>
    <name evidence="2" type="ORF">ZIOFF_023659</name>
</gene>
<feature type="compositionally biased region" description="Basic and acidic residues" evidence="1">
    <location>
        <begin position="132"/>
        <end position="142"/>
    </location>
</feature>
<comment type="caution">
    <text evidence="2">The sequence shown here is derived from an EMBL/GenBank/DDBJ whole genome shotgun (WGS) entry which is preliminary data.</text>
</comment>
<proteinExistence type="predicted"/>
<sequence>MDLETENRLASLLMEEARRMRVEAEKEGVHVYLRKPNVRGRPNSRFLTATVHGVQQDVSHCTVANRAVEVSEMWRAREKELALEAKLNGRSKQYTHKGSSSEKHHSSSHRISSSSKHNENSKTLSYAPSKPGPDECSDRDGLRDDEVEEFLRLRAKRGRGDVGSRMDEAGPYPPQAYSRQNNNTDDVRMKENWESRILGPEKPGFLRRHSSLDRDSDTDSRKHDTSRSGKSHSKSSKSKEEKSGKRKRKEKRSKHHKKSRR</sequence>
<dbReference type="EMBL" id="JACMSC010000007">
    <property type="protein sequence ID" value="KAG6513335.1"/>
    <property type="molecule type" value="Genomic_DNA"/>
</dbReference>
<accession>A0A8J5HAW6</accession>
<feature type="compositionally biased region" description="Basic residues" evidence="1">
    <location>
        <begin position="244"/>
        <end position="261"/>
    </location>
</feature>
<evidence type="ECO:0000313" key="2">
    <source>
        <dbReference type="EMBL" id="KAG6513335.1"/>
    </source>
</evidence>